<dbReference type="Pfam" id="PF00001">
    <property type="entry name" value="7tm_1"/>
    <property type="match status" value="2"/>
</dbReference>
<evidence type="ECO:0000256" key="10">
    <source>
        <dbReference type="ARBA" id="ARBA00023180"/>
    </source>
</evidence>
<organism evidence="15 16">
    <name type="scientific">Rotaria socialis</name>
    <dbReference type="NCBI Taxonomy" id="392032"/>
    <lineage>
        <taxon>Eukaryota</taxon>
        <taxon>Metazoa</taxon>
        <taxon>Spiralia</taxon>
        <taxon>Gnathifera</taxon>
        <taxon>Rotifera</taxon>
        <taxon>Eurotatoria</taxon>
        <taxon>Bdelloidea</taxon>
        <taxon>Philodinida</taxon>
        <taxon>Philodinidae</taxon>
        <taxon>Rotaria</taxon>
    </lineage>
</organism>
<keyword evidence="6 12" id="KW-0297">G-protein coupled receptor</keyword>
<comment type="caution">
    <text evidence="15">The sequence shown here is derived from an EMBL/GenBank/DDBJ whole genome shotgun (WGS) entry which is preliminary data.</text>
</comment>
<feature type="transmembrane region" description="Helical" evidence="13">
    <location>
        <begin position="263"/>
        <end position="288"/>
    </location>
</feature>
<evidence type="ECO:0000256" key="12">
    <source>
        <dbReference type="RuleBase" id="RU000688"/>
    </source>
</evidence>
<dbReference type="PROSITE" id="PS00237">
    <property type="entry name" value="G_PROTEIN_RECEP_F1_1"/>
    <property type="match status" value="1"/>
</dbReference>
<dbReference type="PROSITE" id="PS50262">
    <property type="entry name" value="G_PROTEIN_RECEP_F1_2"/>
    <property type="match status" value="1"/>
</dbReference>
<feature type="transmembrane region" description="Helical" evidence="13">
    <location>
        <begin position="67"/>
        <end position="91"/>
    </location>
</feature>
<feature type="transmembrane region" description="Helical" evidence="13">
    <location>
        <begin position="31"/>
        <end position="55"/>
    </location>
</feature>
<evidence type="ECO:0000259" key="14">
    <source>
        <dbReference type="PROSITE" id="PS50262"/>
    </source>
</evidence>
<evidence type="ECO:0000256" key="6">
    <source>
        <dbReference type="ARBA" id="ARBA00023040"/>
    </source>
</evidence>
<dbReference type="PRINTS" id="PR01012">
    <property type="entry name" value="NRPEPTIDEYR"/>
</dbReference>
<dbReference type="InterPro" id="IPR017452">
    <property type="entry name" value="GPCR_Rhodpsn_7TM"/>
</dbReference>
<dbReference type="PANTHER" id="PTHR45695">
    <property type="entry name" value="LEUCOKININ RECEPTOR-RELATED"/>
    <property type="match status" value="1"/>
</dbReference>
<protein>
    <recommendedName>
        <fullName evidence="14">G-protein coupled receptors family 1 profile domain-containing protein</fullName>
    </recommendedName>
</protein>
<evidence type="ECO:0000256" key="1">
    <source>
        <dbReference type="ARBA" id="ARBA00004651"/>
    </source>
</evidence>
<keyword evidence="5 13" id="KW-1133">Transmembrane helix</keyword>
<name>A0A817Q4F9_9BILA</name>
<evidence type="ECO:0000313" key="15">
    <source>
        <dbReference type="EMBL" id="CAF3191266.1"/>
    </source>
</evidence>
<dbReference type="OrthoDB" id="5987936at2759"/>
<keyword evidence="9 12" id="KW-0675">Receptor</keyword>
<evidence type="ECO:0000313" key="16">
    <source>
        <dbReference type="Proteomes" id="UP000663825"/>
    </source>
</evidence>
<evidence type="ECO:0000256" key="3">
    <source>
        <dbReference type="ARBA" id="ARBA00022475"/>
    </source>
</evidence>
<sequence>MDSNAYTHLNGTTSVGTNSGDGMGDELKYGILKICLFSTFFVLGLIGNSLVLVGIGLNKGMQTPTNLLIFNLALADVLFIIVCIPTTLFSFFGRWPFANFGCKLAQFINHLSAFMSIYLLVFMSIDRYLAVVHAIDSMASYRTTKNTTVSIMALWFIGICISMIIGSLFTVIKFGDDDSPTSMYCLLRYLKGDSHDTSITQNTPHLESYSNSTYRSKYILDWFCHIPLCTAANNNCYTLWALNNTDHLLTNSPTQILPIEASIYWIGFVIFLYALPLTIIVILYGLMLKFLRGSHGQSVGKSKRRATRMILAVILTYAFCWFFMQLLFISNIILSRNMSHTFTTYMDILTMFANVFAYLNSCTNPILYGFMSKNFRSSFIDLLCCRYTKRRLCLPHNSTLNQRITTCYVKNLNAKYRKTDFQIRTSAASHLVQLNRMTELSNVGSVSVAASDGGGDGGGGGGGGCGGGTVDSSTSGLTANLLSQCDQQDSTTDESKIPIDTPSSCHITVGTQTNALNKQHKRRKHGNRSPVVAYCSLPTQSTSKTTEMLCT</sequence>
<evidence type="ECO:0000256" key="7">
    <source>
        <dbReference type="ARBA" id="ARBA00023136"/>
    </source>
</evidence>
<feature type="transmembrane region" description="Helical" evidence="13">
    <location>
        <begin position="111"/>
        <end position="130"/>
    </location>
</feature>
<keyword evidence="11 12" id="KW-0807">Transducer</keyword>
<reference evidence="15" key="1">
    <citation type="submission" date="2021-02" db="EMBL/GenBank/DDBJ databases">
        <authorList>
            <person name="Nowell W R."/>
        </authorList>
    </citation>
    <scope>NUCLEOTIDE SEQUENCE</scope>
</reference>
<evidence type="ECO:0000256" key="13">
    <source>
        <dbReference type="SAM" id="Phobius"/>
    </source>
</evidence>
<keyword evidence="8" id="KW-1015">Disulfide bond</keyword>
<dbReference type="GO" id="GO:0004983">
    <property type="term" value="F:neuropeptide Y receptor activity"/>
    <property type="evidence" value="ECO:0007669"/>
    <property type="project" value="InterPro"/>
</dbReference>
<dbReference type="InterPro" id="IPR000611">
    <property type="entry name" value="NPY_rcpt"/>
</dbReference>
<evidence type="ECO:0000256" key="5">
    <source>
        <dbReference type="ARBA" id="ARBA00022989"/>
    </source>
</evidence>
<evidence type="ECO:0000256" key="4">
    <source>
        <dbReference type="ARBA" id="ARBA00022692"/>
    </source>
</evidence>
<keyword evidence="3" id="KW-1003">Cell membrane</keyword>
<accession>A0A817Q4F9</accession>
<evidence type="ECO:0000256" key="11">
    <source>
        <dbReference type="ARBA" id="ARBA00023224"/>
    </source>
</evidence>
<dbReference type="PANTHER" id="PTHR45695:SF23">
    <property type="entry name" value="GALANIN-LIKE G-PROTEIN COUPLED RECEPTOR NPR-9"/>
    <property type="match status" value="1"/>
</dbReference>
<feature type="transmembrane region" description="Helical" evidence="13">
    <location>
        <begin position="151"/>
        <end position="172"/>
    </location>
</feature>
<dbReference type="SUPFAM" id="SSF81321">
    <property type="entry name" value="Family A G protein-coupled receptor-like"/>
    <property type="match status" value="1"/>
</dbReference>
<evidence type="ECO:0000256" key="2">
    <source>
        <dbReference type="ARBA" id="ARBA00010663"/>
    </source>
</evidence>
<dbReference type="SMART" id="SM01381">
    <property type="entry name" value="7TM_GPCR_Srsx"/>
    <property type="match status" value="1"/>
</dbReference>
<dbReference type="EMBL" id="CAJNXB010001745">
    <property type="protein sequence ID" value="CAF3191266.1"/>
    <property type="molecule type" value="Genomic_DNA"/>
</dbReference>
<dbReference type="InterPro" id="IPR000276">
    <property type="entry name" value="GPCR_Rhodpsn"/>
</dbReference>
<proteinExistence type="inferred from homology"/>
<dbReference type="PRINTS" id="PR00237">
    <property type="entry name" value="GPCRRHODOPSN"/>
</dbReference>
<dbReference type="GO" id="GO:0005886">
    <property type="term" value="C:plasma membrane"/>
    <property type="evidence" value="ECO:0007669"/>
    <property type="project" value="UniProtKB-SubCell"/>
</dbReference>
<feature type="transmembrane region" description="Helical" evidence="13">
    <location>
        <begin position="348"/>
        <end position="370"/>
    </location>
</feature>
<feature type="domain" description="G-protein coupled receptors family 1 profile" evidence="14">
    <location>
        <begin position="47"/>
        <end position="368"/>
    </location>
</feature>
<feature type="transmembrane region" description="Helical" evidence="13">
    <location>
        <begin position="309"/>
        <end position="328"/>
    </location>
</feature>
<gene>
    <name evidence="15" type="ORF">TIS948_LOCUS11978</name>
</gene>
<keyword evidence="4 12" id="KW-0812">Transmembrane</keyword>
<evidence type="ECO:0000256" key="8">
    <source>
        <dbReference type="ARBA" id="ARBA00023157"/>
    </source>
</evidence>
<dbReference type="Gene3D" id="1.20.1070.10">
    <property type="entry name" value="Rhodopsin 7-helix transmembrane proteins"/>
    <property type="match status" value="1"/>
</dbReference>
<keyword evidence="7 13" id="KW-0472">Membrane</keyword>
<comment type="similarity">
    <text evidence="2 12">Belongs to the G-protein coupled receptor 1 family.</text>
</comment>
<keyword evidence="10" id="KW-0325">Glycoprotein</keyword>
<evidence type="ECO:0000256" key="9">
    <source>
        <dbReference type="ARBA" id="ARBA00023170"/>
    </source>
</evidence>
<comment type="subcellular location">
    <subcellularLocation>
        <location evidence="1">Cell membrane</location>
        <topology evidence="1">Multi-pass membrane protein</topology>
    </subcellularLocation>
</comment>
<dbReference type="Proteomes" id="UP000663825">
    <property type="component" value="Unassembled WGS sequence"/>
</dbReference>
<dbReference type="AlphaFoldDB" id="A0A817Q4F9"/>